<reference evidence="2 3" key="1">
    <citation type="submission" date="2015-01" db="EMBL/GenBank/DDBJ databases">
        <title>Genome of allotetraploid Gossypium barbadense reveals genomic plasticity and fiber elongation in cotton evolution.</title>
        <authorList>
            <person name="Chen X."/>
            <person name="Liu X."/>
            <person name="Zhao B."/>
            <person name="Zheng H."/>
            <person name="Hu Y."/>
            <person name="Lu G."/>
            <person name="Yang C."/>
            <person name="Chen J."/>
            <person name="Shan C."/>
            <person name="Zhang L."/>
            <person name="Zhou Y."/>
            <person name="Wang L."/>
            <person name="Guo W."/>
            <person name="Bai Y."/>
            <person name="Ruan J."/>
            <person name="Shangguan X."/>
            <person name="Mao Y."/>
            <person name="Jiang J."/>
            <person name="Zhu Y."/>
            <person name="Lei J."/>
            <person name="Kang H."/>
            <person name="Chen S."/>
            <person name="He X."/>
            <person name="Wang R."/>
            <person name="Wang Y."/>
            <person name="Chen J."/>
            <person name="Wang L."/>
            <person name="Yu S."/>
            <person name="Wang B."/>
            <person name="Wei J."/>
            <person name="Song S."/>
            <person name="Lu X."/>
            <person name="Gao Z."/>
            <person name="Gu W."/>
            <person name="Deng X."/>
            <person name="Ma D."/>
            <person name="Wang S."/>
            <person name="Liang W."/>
            <person name="Fang L."/>
            <person name="Cai C."/>
            <person name="Zhu X."/>
            <person name="Zhou B."/>
            <person name="Zhang Y."/>
            <person name="Chen Z."/>
            <person name="Xu S."/>
            <person name="Zhu R."/>
            <person name="Wang S."/>
            <person name="Zhang T."/>
            <person name="Zhao G."/>
        </authorList>
    </citation>
    <scope>NUCLEOTIDE SEQUENCE [LARGE SCALE GENOMIC DNA]</scope>
    <source>
        <strain evidence="3">cv. Xinhai21</strain>
        <tissue evidence="2">Leaf</tissue>
    </source>
</reference>
<organism evidence="2 3">
    <name type="scientific">Gossypium barbadense</name>
    <name type="common">Sea Island cotton</name>
    <name type="synonym">Hibiscus barbadensis</name>
    <dbReference type="NCBI Taxonomy" id="3634"/>
    <lineage>
        <taxon>Eukaryota</taxon>
        <taxon>Viridiplantae</taxon>
        <taxon>Streptophyta</taxon>
        <taxon>Embryophyta</taxon>
        <taxon>Tracheophyta</taxon>
        <taxon>Spermatophyta</taxon>
        <taxon>Magnoliopsida</taxon>
        <taxon>eudicotyledons</taxon>
        <taxon>Gunneridae</taxon>
        <taxon>Pentapetalae</taxon>
        <taxon>rosids</taxon>
        <taxon>malvids</taxon>
        <taxon>Malvales</taxon>
        <taxon>Malvaceae</taxon>
        <taxon>Malvoideae</taxon>
        <taxon>Gossypium</taxon>
    </lineage>
</organism>
<proteinExistence type="predicted"/>
<protein>
    <submittedName>
        <fullName evidence="2">Uncharacterized protein</fullName>
    </submittedName>
</protein>
<accession>A0A2P5VVP7</accession>
<evidence type="ECO:0000256" key="1">
    <source>
        <dbReference type="SAM" id="MobiDB-lite"/>
    </source>
</evidence>
<dbReference type="AlphaFoldDB" id="A0A2P5VVP7"/>
<name>A0A2P5VVP7_GOSBA</name>
<feature type="compositionally biased region" description="Basic and acidic residues" evidence="1">
    <location>
        <begin position="44"/>
        <end position="57"/>
    </location>
</feature>
<sequence>MTSDGRIISPDVLQILETLIEFVNLADPPALPTAPPPTKPTFEQLRRESHKDQESYKLESKDNMKNFLPKLRLNLTLHAQVAMGPFDASQVDFNCMWRLTNTDFSFDVLNPFGSK</sequence>
<evidence type="ECO:0000313" key="3">
    <source>
        <dbReference type="Proteomes" id="UP000239757"/>
    </source>
</evidence>
<dbReference type="OrthoDB" id="10560988at2759"/>
<dbReference type="EMBL" id="KZ670613">
    <property type="protein sequence ID" value="PPR82920.1"/>
    <property type="molecule type" value="Genomic_DNA"/>
</dbReference>
<feature type="compositionally biased region" description="Pro residues" evidence="1">
    <location>
        <begin position="30"/>
        <end position="39"/>
    </location>
</feature>
<gene>
    <name evidence="2" type="ORF">GOBAR_AA37794</name>
</gene>
<evidence type="ECO:0000313" key="2">
    <source>
        <dbReference type="EMBL" id="PPR82920.1"/>
    </source>
</evidence>
<dbReference type="Proteomes" id="UP000239757">
    <property type="component" value="Unassembled WGS sequence"/>
</dbReference>
<feature type="region of interest" description="Disordered" evidence="1">
    <location>
        <begin position="30"/>
        <end position="57"/>
    </location>
</feature>